<dbReference type="Gene3D" id="3.40.50.1000">
    <property type="entry name" value="HAD superfamily/HAD-like"/>
    <property type="match status" value="1"/>
</dbReference>
<evidence type="ECO:0000313" key="1">
    <source>
        <dbReference type="EMBL" id="MBK1619533.1"/>
    </source>
</evidence>
<dbReference type="Proteomes" id="UP001138768">
    <property type="component" value="Unassembled WGS sequence"/>
</dbReference>
<sequence length="252" mass="28077">MRKLVFLDLDDTLFQSHRKCPPDGALHPVARLRDGSAHSFMTGKQRAFWDWLAADATLVPTTARDLDALRRVDLPFQSWSILVYGGVLLDPSGSPDPEWLERMRGVSNDARRDLLDLLEQAQASIQANDLAARVRLVSEFELPFYFVAKYRDGRDEDLAQLDAELIQPWLAAQGGAYRVHRNDNNLAVIPRGIGKEHAVRHLIDCLSHDGEALLTIGVGDSLIDGAFIAACDYCITPRDTQLFAATFGRPLL</sequence>
<proteinExistence type="predicted"/>
<organism evidence="1 2">
    <name type="scientific">Lamprobacter modestohalophilus</name>
    <dbReference type="NCBI Taxonomy" id="1064514"/>
    <lineage>
        <taxon>Bacteria</taxon>
        <taxon>Pseudomonadati</taxon>
        <taxon>Pseudomonadota</taxon>
        <taxon>Gammaproteobacteria</taxon>
        <taxon>Chromatiales</taxon>
        <taxon>Chromatiaceae</taxon>
        <taxon>Lamprobacter</taxon>
    </lineage>
</organism>
<dbReference type="RefSeq" id="WP_200245011.1">
    <property type="nucleotide sequence ID" value="NZ_NRRY01000022.1"/>
</dbReference>
<dbReference type="EMBL" id="NRRY01000022">
    <property type="protein sequence ID" value="MBK1619533.1"/>
    <property type="molecule type" value="Genomic_DNA"/>
</dbReference>
<dbReference type="InterPro" id="IPR023214">
    <property type="entry name" value="HAD_sf"/>
</dbReference>
<name>A0A9X0WAW4_9GAMM</name>
<dbReference type="SUPFAM" id="SSF56784">
    <property type="entry name" value="HAD-like"/>
    <property type="match status" value="1"/>
</dbReference>
<evidence type="ECO:0000313" key="2">
    <source>
        <dbReference type="Proteomes" id="UP001138768"/>
    </source>
</evidence>
<dbReference type="PIRSF" id="PIRSF030802">
    <property type="entry name" value="UCP030802"/>
    <property type="match status" value="1"/>
</dbReference>
<keyword evidence="2" id="KW-1185">Reference proteome</keyword>
<reference evidence="1 2" key="1">
    <citation type="journal article" date="2020" name="Microorganisms">
        <title>Osmotic Adaptation and Compatible Solute Biosynthesis of Phototrophic Bacteria as Revealed from Genome Analyses.</title>
        <authorList>
            <person name="Imhoff J.F."/>
            <person name="Rahn T."/>
            <person name="Kunzel S."/>
            <person name="Keller A."/>
            <person name="Neulinger S.C."/>
        </authorList>
    </citation>
    <scope>NUCLEOTIDE SEQUENCE [LARGE SCALE GENOMIC DNA]</scope>
    <source>
        <strain evidence="1 2">DSM 25653</strain>
    </source>
</reference>
<gene>
    <name evidence="1" type="ORF">CKO42_14020</name>
</gene>
<dbReference type="InterPro" id="IPR024197">
    <property type="entry name" value="TPP-like"/>
</dbReference>
<protein>
    <submittedName>
        <fullName evidence="1">Haloacid dehalogenase</fullName>
    </submittedName>
</protein>
<comment type="caution">
    <text evidence="1">The sequence shown here is derived from an EMBL/GenBank/DDBJ whole genome shotgun (WGS) entry which is preliminary data.</text>
</comment>
<dbReference type="InterPro" id="IPR036412">
    <property type="entry name" value="HAD-like_sf"/>
</dbReference>
<accession>A0A9X0WAW4</accession>
<dbReference type="AlphaFoldDB" id="A0A9X0WAW4"/>